<evidence type="ECO:0008006" key="2">
    <source>
        <dbReference type="Google" id="ProtNLM"/>
    </source>
</evidence>
<sequence>MVLTFELKPDGSFIGTNSKEKDDDLIGSWKVEGELLVCEGTTEKHSEKIIIKFNKSIGKLDSVTEGGKEAPTEELDGLIVKKN</sequence>
<organism evidence="1">
    <name type="scientific">marine metagenome</name>
    <dbReference type="NCBI Taxonomy" id="408172"/>
    <lineage>
        <taxon>unclassified sequences</taxon>
        <taxon>metagenomes</taxon>
        <taxon>ecological metagenomes</taxon>
    </lineage>
</organism>
<proteinExistence type="predicted"/>
<dbReference type="AlphaFoldDB" id="A0A381X139"/>
<dbReference type="EMBL" id="UINC01013545">
    <property type="protein sequence ID" value="SVA58444.1"/>
    <property type="molecule type" value="Genomic_DNA"/>
</dbReference>
<accession>A0A381X139</accession>
<reference evidence="1" key="1">
    <citation type="submission" date="2018-05" db="EMBL/GenBank/DDBJ databases">
        <authorList>
            <person name="Lanie J.A."/>
            <person name="Ng W.-L."/>
            <person name="Kazmierczak K.M."/>
            <person name="Andrzejewski T.M."/>
            <person name="Davidsen T.M."/>
            <person name="Wayne K.J."/>
            <person name="Tettelin H."/>
            <person name="Glass J.I."/>
            <person name="Rusch D."/>
            <person name="Podicherti R."/>
            <person name="Tsui H.-C.T."/>
            <person name="Winkler M.E."/>
        </authorList>
    </citation>
    <scope>NUCLEOTIDE SEQUENCE</scope>
</reference>
<protein>
    <recommendedName>
        <fullName evidence="2">Lipocalin-like domain-containing protein</fullName>
    </recommendedName>
</protein>
<evidence type="ECO:0000313" key="1">
    <source>
        <dbReference type="EMBL" id="SVA58444.1"/>
    </source>
</evidence>
<name>A0A381X139_9ZZZZ</name>
<gene>
    <name evidence="1" type="ORF">METZ01_LOCUS111298</name>
</gene>